<evidence type="ECO:0000313" key="1">
    <source>
        <dbReference type="EMBL" id="KAG0410736.1"/>
    </source>
</evidence>
<gene>
    <name evidence="1" type="ORF">HPB47_012157</name>
</gene>
<sequence length="89" mass="9511">MVPLAPPSGPKEGPSQTTSSKEQERTPSSSARLSGRGRALPTPALTSSRKPGQPDEVYSPASQQVPIIKKWAMPGHFDVRRMRGQGACN</sequence>
<name>A0AC60NUB3_IXOPE</name>
<protein>
    <submittedName>
        <fullName evidence="1">Uncharacterized protein</fullName>
    </submittedName>
</protein>
<evidence type="ECO:0000313" key="2">
    <source>
        <dbReference type="Proteomes" id="UP000805193"/>
    </source>
</evidence>
<reference evidence="1 2" key="1">
    <citation type="journal article" date="2020" name="Cell">
        <title>Large-Scale Comparative Analyses of Tick Genomes Elucidate Their Genetic Diversity and Vector Capacities.</title>
        <authorList>
            <consortium name="Tick Genome and Microbiome Consortium (TIGMIC)"/>
            <person name="Jia N."/>
            <person name="Wang J."/>
            <person name="Shi W."/>
            <person name="Du L."/>
            <person name="Sun Y."/>
            <person name="Zhan W."/>
            <person name="Jiang J.F."/>
            <person name="Wang Q."/>
            <person name="Zhang B."/>
            <person name="Ji P."/>
            <person name="Bell-Sakyi L."/>
            <person name="Cui X.M."/>
            <person name="Yuan T.T."/>
            <person name="Jiang B.G."/>
            <person name="Yang W.F."/>
            <person name="Lam T.T."/>
            <person name="Chang Q.C."/>
            <person name="Ding S.J."/>
            <person name="Wang X.J."/>
            <person name="Zhu J.G."/>
            <person name="Ruan X.D."/>
            <person name="Zhao L."/>
            <person name="Wei J.T."/>
            <person name="Ye R.Z."/>
            <person name="Que T.C."/>
            <person name="Du C.H."/>
            <person name="Zhou Y.H."/>
            <person name="Cheng J.X."/>
            <person name="Dai P.F."/>
            <person name="Guo W.B."/>
            <person name="Han X.H."/>
            <person name="Huang E.J."/>
            <person name="Li L.F."/>
            <person name="Wei W."/>
            <person name="Gao Y.C."/>
            <person name="Liu J.Z."/>
            <person name="Shao H.Z."/>
            <person name="Wang X."/>
            <person name="Wang C.C."/>
            <person name="Yang T.C."/>
            <person name="Huo Q.B."/>
            <person name="Li W."/>
            <person name="Chen H.Y."/>
            <person name="Chen S.E."/>
            <person name="Zhou L.G."/>
            <person name="Ni X.B."/>
            <person name="Tian J.H."/>
            <person name="Sheng Y."/>
            <person name="Liu T."/>
            <person name="Pan Y.S."/>
            <person name="Xia L.Y."/>
            <person name="Li J."/>
            <person name="Zhao F."/>
            <person name="Cao W.C."/>
        </authorList>
    </citation>
    <scope>NUCLEOTIDE SEQUENCE [LARGE SCALE GENOMIC DNA]</scope>
    <source>
        <strain evidence="1">Iper-2018</strain>
    </source>
</reference>
<organism evidence="1 2">
    <name type="scientific">Ixodes persulcatus</name>
    <name type="common">Taiga tick</name>
    <dbReference type="NCBI Taxonomy" id="34615"/>
    <lineage>
        <taxon>Eukaryota</taxon>
        <taxon>Metazoa</taxon>
        <taxon>Ecdysozoa</taxon>
        <taxon>Arthropoda</taxon>
        <taxon>Chelicerata</taxon>
        <taxon>Arachnida</taxon>
        <taxon>Acari</taxon>
        <taxon>Parasitiformes</taxon>
        <taxon>Ixodida</taxon>
        <taxon>Ixodoidea</taxon>
        <taxon>Ixodidae</taxon>
        <taxon>Ixodinae</taxon>
        <taxon>Ixodes</taxon>
    </lineage>
</organism>
<dbReference type="Proteomes" id="UP000805193">
    <property type="component" value="Unassembled WGS sequence"/>
</dbReference>
<dbReference type="EMBL" id="JABSTQ010011494">
    <property type="protein sequence ID" value="KAG0410736.1"/>
    <property type="molecule type" value="Genomic_DNA"/>
</dbReference>
<accession>A0AC60NUB3</accession>
<comment type="caution">
    <text evidence="1">The sequence shown here is derived from an EMBL/GenBank/DDBJ whole genome shotgun (WGS) entry which is preliminary data.</text>
</comment>
<feature type="non-terminal residue" evidence="1">
    <location>
        <position position="89"/>
    </location>
</feature>
<proteinExistence type="predicted"/>
<keyword evidence="2" id="KW-1185">Reference proteome</keyword>